<organism evidence="2 3">
    <name type="scientific">Candidatus Komeilibacteria bacterium CG11_big_fil_rev_8_21_14_0_20_36_20</name>
    <dbReference type="NCBI Taxonomy" id="1974477"/>
    <lineage>
        <taxon>Bacteria</taxon>
        <taxon>Candidatus Komeiliibacteriota</taxon>
    </lineage>
</organism>
<keyword evidence="1" id="KW-0812">Transmembrane</keyword>
<keyword evidence="1" id="KW-0472">Membrane</keyword>
<evidence type="ECO:0000313" key="2">
    <source>
        <dbReference type="EMBL" id="PIR07228.1"/>
    </source>
</evidence>
<evidence type="ECO:0000256" key="1">
    <source>
        <dbReference type="SAM" id="Phobius"/>
    </source>
</evidence>
<gene>
    <name evidence="2" type="ORF">COV55_00605</name>
</gene>
<reference evidence="2 3" key="1">
    <citation type="submission" date="2017-09" db="EMBL/GenBank/DDBJ databases">
        <title>Depth-based differentiation of microbial function through sediment-hosted aquifers and enrichment of novel symbionts in the deep terrestrial subsurface.</title>
        <authorList>
            <person name="Probst A.J."/>
            <person name="Ladd B."/>
            <person name="Jarett J.K."/>
            <person name="Geller-Mcgrath D.E."/>
            <person name="Sieber C.M."/>
            <person name="Emerson J.B."/>
            <person name="Anantharaman K."/>
            <person name="Thomas B.C."/>
            <person name="Malmstrom R."/>
            <person name="Stieglmeier M."/>
            <person name="Klingl A."/>
            <person name="Woyke T."/>
            <person name="Ryan C.M."/>
            <person name="Banfield J.F."/>
        </authorList>
    </citation>
    <scope>NUCLEOTIDE SEQUENCE [LARGE SCALE GENOMIC DNA]</scope>
    <source>
        <strain evidence="2">CG11_big_fil_rev_8_21_14_0_20_36_20</strain>
    </source>
</reference>
<dbReference type="AlphaFoldDB" id="A0A2H0NEB1"/>
<feature type="transmembrane region" description="Helical" evidence="1">
    <location>
        <begin position="44"/>
        <end position="68"/>
    </location>
</feature>
<sequence>MVKKSHYQKLALILIVVFFVSVWLEPRFLKDIPLMFSGNDPYGLVISFGLLSLLVLAILYLFFGAGTFSINRASNLSVKFCYVALASGALIPLLVLLLFVLSQTGDSMGLLLILPFIYLAGIFAVVSLILSIISILKK</sequence>
<feature type="transmembrane region" description="Helical" evidence="1">
    <location>
        <begin position="113"/>
        <end position="136"/>
    </location>
</feature>
<keyword evidence="1" id="KW-1133">Transmembrane helix</keyword>
<proteinExistence type="predicted"/>
<accession>A0A2H0NEB1</accession>
<evidence type="ECO:0000313" key="3">
    <source>
        <dbReference type="Proteomes" id="UP000230564"/>
    </source>
</evidence>
<protein>
    <submittedName>
        <fullName evidence="2">Uncharacterized protein</fullName>
    </submittedName>
</protein>
<dbReference type="Proteomes" id="UP000230564">
    <property type="component" value="Unassembled WGS sequence"/>
</dbReference>
<feature type="transmembrane region" description="Helical" evidence="1">
    <location>
        <begin position="7"/>
        <end position="24"/>
    </location>
</feature>
<feature type="transmembrane region" description="Helical" evidence="1">
    <location>
        <begin position="80"/>
        <end position="101"/>
    </location>
</feature>
<dbReference type="EMBL" id="PCWQ01000006">
    <property type="protein sequence ID" value="PIR07228.1"/>
    <property type="molecule type" value="Genomic_DNA"/>
</dbReference>
<name>A0A2H0NEB1_9BACT</name>
<comment type="caution">
    <text evidence="2">The sequence shown here is derived from an EMBL/GenBank/DDBJ whole genome shotgun (WGS) entry which is preliminary data.</text>
</comment>